<keyword evidence="3" id="KW-0813">Transport</keyword>
<evidence type="ECO:0000256" key="5">
    <source>
        <dbReference type="ARBA" id="ARBA00022692"/>
    </source>
</evidence>
<keyword evidence="6" id="KW-0472">Membrane</keyword>
<dbReference type="InterPro" id="IPR051906">
    <property type="entry name" value="TolC-like"/>
</dbReference>
<dbReference type="GO" id="GO:0015562">
    <property type="term" value="F:efflux transmembrane transporter activity"/>
    <property type="evidence" value="ECO:0007669"/>
    <property type="project" value="InterPro"/>
</dbReference>
<evidence type="ECO:0000256" key="1">
    <source>
        <dbReference type="ARBA" id="ARBA00004442"/>
    </source>
</evidence>
<dbReference type="EMBL" id="BJXJ01000012">
    <property type="protein sequence ID" value="GEM75485.1"/>
    <property type="molecule type" value="Genomic_DNA"/>
</dbReference>
<dbReference type="Gene3D" id="1.20.1600.10">
    <property type="entry name" value="Outer membrane efflux proteins (OEP)"/>
    <property type="match status" value="1"/>
</dbReference>
<evidence type="ECO:0000256" key="2">
    <source>
        <dbReference type="ARBA" id="ARBA00007613"/>
    </source>
</evidence>
<accession>A0A511QDU5</accession>
<evidence type="ECO:0000256" key="6">
    <source>
        <dbReference type="ARBA" id="ARBA00023136"/>
    </source>
</evidence>
<dbReference type="GO" id="GO:0009279">
    <property type="term" value="C:cell outer membrane"/>
    <property type="evidence" value="ECO:0007669"/>
    <property type="project" value="UniProtKB-SubCell"/>
</dbReference>
<sequence>MRNKLLYSTYLSSLIALTPAQCLSQTLEQAVVLTLQTNTDIKAAFNEFQSSKYHHEASEGAYLPKVFLDASIGHEGLKSSNDSGIDKSSMVKKEVSITLSQLIWDGSSTLYDIDRTAAEAESIRLQLLTEASDIALEVAKVYLEATEAFDTLNLSESNLAVHKQIYKEIQKKVSSGLGSVADLYQVEARLAKAHGNLAAAQNNLYDSHTLFTHLVGQAPLGPIFPHADDKFIPNSLEDANKLAHDTHPVIRIAKADVDAAKFQYKLSKGVNYPTLSVEASQTWRYDAGGTKGRNEETLAMAKMRYNLYNGGSDAANTKHFAYQLNKAKDLRESTYRDVEESLMLSWSALDLTVQQKEFLADHVDSAAETVIAYSKQYKIGKRTMLDLLNAKNELFEARKGYLDIKYDEQYAKFRVMHATGQLLDALRINIPEEWLEEVEY</sequence>
<dbReference type="PANTHER" id="PTHR30026">
    <property type="entry name" value="OUTER MEMBRANE PROTEIN TOLC"/>
    <property type="match status" value="1"/>
</dbReference>
<name>A0A511QDU5_9VIBR</name>
<proteinExistence type="inferred from homology"/>
<dbReference type="Proteomes" id="UP000321922">
    <property type="component" value="Unassembled WGS sequence"/>
</dbReference>
<comment type="caution">
    <text evidence="8">The sequence shown here is derived from an EMBL/GenBank/DDBJ whole genome shotgun (WGS) entry which is preliminary data.</text>
</comment>
<keyword evidence="9" id="KW-1185">Reference proteome</keyword>
<dbReference type="PANTHER" id="PTHR30026:SF22">
    <property type="entry name" value="OUTER MEMBRANE EFFLUX PROTEIN"/>
    <property type="match status" value="1"/>
</dbReference>
<reference evidence="8 9" key="1">
    <citation type="submission" date="2019-07" db="EMBL/GenBank/DDBJ databases">
        <title>Whole genome shotgun sequence of Vibrio sagamiensis NBRC 104589.</title>
        <authorList>
            <person name="Hosoyama A."/>
            <person name="Uohara A."/>
            <person name="Ohji S."/>
            <person name="Ichikawa N."/>
        </authorList>
    </citation>
    <scope>NUCLEOTIDE SEQUENCE [LARGE SCALE GENOMIC DNA]</scope>
    <source>
        <strain evidence="8 9">NBRC 104589</strain>
    </source>
</reference>
<evidence type="ECO:0000256" key="3">
    <source>
        <dbReference type="ARBA" id="ARBA00022448"/>
    </source>
</evidence>
<dbReference type="AlphaFoldDB" id="A0A511QDU5"/>
<gene>
    <name evidence="8" type="ORF">VSA01S_15970</name>
</gene>
<keyword evidence="5" id="KW-0812">Transmembrane</keyword>
<evidence type="ECO:0000313" key="8">
    <source>
        <dbReference type="EMBL" id="GEM75485.1"/>
    </source>
</evidence>
<protein>
    <submittedName>
        <fullName evidence="8">Agglutination protein</fullName>
    </submittedName>
</protein>
<keyword evidence="4" id="KW-1134">Transmembrane beta strand</keyword>
<evidence type="ECO:0000313" key="9">
    <source>
        <dbReference type="Proteomes" id="UP000321922"/>
    </source>
</evidence>
<dbReference type="InterPro" id="IPR003423">
    <property type="entry name" value="OMP_efflux"/>
</dbReference>
<keyword evidence="7" id="KW-0998">Cell outer membrane</keyword>
<dbReference type="InterPro" id="IPR010130">
    <property type="entry name" value="T1SS_OMP_TolC"/>
</dbReference>
<dbReference type="Pfam" id="PF02321">
    <property type="entry name" value="OEP"/>
    <property type="match status" value="2"/>
</dbReference>
<dbReference type="NCBIfam" id="TIGR01844">
    <property type="entry name" value="type_I_sec_TolC"/>
    <property type="match status" value="1"/>
</dbReference>
<comment type="subcellular location">
    <subcellularLocation>
        <location evidence="1">Cell outer membrane</location>
    </subcellularLocation>
</comment>
<dbReference type="GO" id="GO:1990281">
    <property type="term" value="C:efflux pump complex"/>
    <property type="evidence" value="ECO:0007669"/>
    <property type="project" value="TreeGrafter"/>
</dbReference>
<evidence type="ECO:0000256" key="4">
    <source>
        <dbReference type="ARBA" id="ARBA00022452"/>
    </source>
</evidence>
<organism evidence="8 9">
    <name type="scientific">Vibrio sagamiensis NBRC 104589</name>
    <dbReference type="NCBI Taxonomy" id="1219064"/>
    <lineage>
        <taxon>Bacteria</taxon>
        <taxon>Pseudomonadati</taxon>
        <taxon>Pseudomonadota</taxon>
        <taxon>Gammaproteobacteria</taxon>
        <taxon>Vibrionales</taxon>
        <taxon>Vibrionaceae</taxon>
        <taxon>Vibrio</taxon>
    </lineage>
</organism>
<dbReference type="GO" id="GO:0015288">
    <property type="term" value="F:porin activity"/>
    <property type="evidence" value="ECO:0007669"/>
    <property type="project" value="TreeGrafter"/>
</dbReference>
<evidence type="ECO:0000256" key="7">
    <source>
        <dbReference type="ARBA" id="ARBA00023237"/>
    </source>
</evidence>
<comment type="similarity">
    <text evidence="2">Belongs to the outer membrane factor (OMF) (TC 1.B.17) family.</text>
</comment>
<dbReference type="SUPFAM" id="SSF56954">
    <property type="entry name" value="Outer membrane efflux proteins (OEP)"/>
    <property type="match status" value="1"/>
</dbReference>